<dbReference type="Pfam" id="PF01668">
    <property type="entry name" value="SmpB"/>
    <property type="match status" value="1"/>
</dbReference>
<sequence length="151" mass="17091">MSEDLVRNRKALHNYHVLETWEAGIALQGTEVKALRAGLGQLQDAYVDAIAGELWLKQAHISPYEFGTYANHEPLRARKLLLHKAEITKITAKVIRKGLTIIPLAIYLNEKGMIKVKVALAEGKAVGDKREALKQREQKREMDRIRKGARE</sequence>
<keyword evidence="1 3" id="KW-0963">Cytoplasm</keyword>
<dbReference type="PANTHER" id="PTHR30308:SF2">
    <property type="entry name" value="SSRA-BINDING PROTEIN"/>
    <property type="match status" value="1"/>
</dbReference>
<evidence type="ECO:0000313" key="6">
    <source>
        <dbReference type="Proteomes" id="UP000709959"/>
    </source>
</evidence>
<keyword evidence="2 3" id="KW-0694">RNA-binding</keyword>
<dbReference type="GO" id="GO:0070930">
    <property type="term" value="P:trans-translation-dependent protein tagging"/>
    <property type="evidence" value="ECO:0007669"/>
    <property type="project" value="TreeGrafter"/>
</dbReference>
<dbReference type="InterPro" id="IPR000037">
    <property type="entry name" value="SsrA-bd_prot"/>
</dbReference>
<comment type="function">
    <text evidence="3">Required for rescue of stalled ribosomes mediated by trans-translation. Binds to transfer-messenger RNA (tmRNA), required for stable association of tmRNA with ribosomes. tmRNA and SmpB together mimic tRNA shape, replacing the anticodon stem-loop with SmpB. tmRNA is encoded by the ssrA gene; the 2 termini fold to resemble tRNA(Ala) and it encodes a 'tag peptide', a short internal open reading frame. During trans-translation Ala-aminoacylated tmRNA acts like a tRNA, entering the A-site of stalled ribosomes, displacing the stalled mRNA. The ribosome then switches to translate the ORF on the tmRNA; the nascent peptide is terminated with the 'tag peptide' encoded by the tmRNA and targeted for degradation. The ribosome is freed to recommence translation, which seems to be the essential function of trans-translation.</text>
</comment>
<evidence type="ECO:0000313" key="5">
    <source>
        <dbReference type="EMBL" id="MBK8572164.1"/>
    </source>
</evidence>
<gene>
    <name evidence="3 5" type="primary">smpB</name>
    <name evidence="5" type="ORF">IPN91_05840</name>
</gene>
<dbReference type="GO" id="GO:0005829">
    <property type="term" value="C:cytosol"/>
    <property type="evidence" value="ECO:0007669"/>
    <property type="project" value="TreeGrafter"/>
</dbReference>
<proteinExistence type="inferred from homology"/>
<evidence type="ECO:0000256" key="3">
    <source>
        <dbReference type="HAMAP-Rule" id="MF_00023"/>
    </source>
</evidence>
<dbReference type="EMBL" id="JADKCH010000003">
    <property type="protein sequence ID" value="MBK8572164.1"/>
    <property type="molecule type" value="Genomic_DNA"/>
</dbReference>
<dbReference type="Proteomes" id="UP000709959">
    <property type="component" value="Unassembled WGS sequence"/>
</dbReference>
<comment type="subcellular location">
    <subcellularLocation>
        <location evidence="3">Cytoplasm</location>
    </subcellularLocation>
    <text evidence="3">The tmRNA-SmpB complex associates with stalled 70S ribosomes.</text>
</comment>
<dbReference type="InterPro" id="IPR020081">
    <property type="entry name" value="SsrA-bd_prot_CS"/>
</dbReference>
<comment type="similarity">
    <text evidence="3">Belongs to the SmpB family.</text>
</comment>
<dbReference type="HAMAP" id="MF_00023">
    <property type="entry name" value="SmpB"/>
    <property type="match status" value="1"/>
</dbReference>
<accession>A0A936K5U2</accession>
<dbReference type="GO" id="GO:0070929">
    <property type="term" value="P:trans-translation"/>
    <property type="evidence" value="ECO:0007669"/>
    <property type="project" value="UniProtKB-UniRule"/>
</dbReference>
<dbReference type="PANTHER" id="PTHR30308">
    <property type="entry name" value="TMRNA-BINDING COMPONENT OF TRANS-TRANSLATION TAGGING COMPLEX"/>
    <property type="match status" value="1"/>
</dbReference>
<name>A0A936K5U2_9BACT</name>
<dbReference type="NCBIfam" id="NF003843">
    <property type="entry name" value="PRK05422.1"/>
    <property type="match status" value="1"/>
</dbReference>
<comment type="caution">
    <text evidence="5">The sequence shown here is derived from an EMBL/GenBank/DDBJ whole genome shotgun (WGS) entry which is preliminary data.</text>
</comment>
<reference evidence="5 6" key="1">
    <citation type="submission" date="2020-10" db="EMBL/GenBank/DDBJ databases">
        <title>Connecting structure to function with the recovery of over 1000 high-quality activated sludge metagenome-assembled genomes encoding full-length rRNA genes using long-read sequencing.</title>
        <authorList>
            <person name="Singleton C.M."/>
            <person name="Petriglieri F."/>
            <person name="Kristensen J.M."/>
            <person name="Kirkegaard R.H."/>
            <person name="Michaelsen T.Y."/>
            <person name="Andersen M.H."/>
            <person name="Karst S.M."/>
            <person name="Dueholm M.S."/>
            <person name="Nielsen P.H."/>
            <person name="Albertsen M."/>
        </authorList>
    </citation>
    <scope>NUCLEOTIDE SEQUENCE [LARGE SCALE GENOMIC DNA]</scope>
    <source>
        <strain evidence="5">OdNE_18-Q3-R46-58_MAXAC.008</strain>
    </source>
</reference>
<evidence type="ECO:0000256" key="1">
    <source>
        <dbReference type="ARBA" id="ARBA00022490"/>
    </source>
</evidence>
<dbReference type="InterPro" id="IPR023620">
    <property type="entry name" value="SmpB"/>
</dbReference>
<organism evidence="5 6">
    <name type="scientific">Candidatus Geothrix odensensis</name>
    <dbReference type="NCBI Taxonomy" id="2954440"/>
    <lineage>
        <taxon>Bacteria</taxon>
        <taxon>Pseudomonadati</taxon>
        <taxon>Acidobacteriota</taxon>
        <taxon>Holophagae</taxon>
        <taxon>Holophagales</taxon>
        <taxon>Holophagaceae</taxon>
        <taxon>Geothrix</taxon>
    </lineage>
</organism>
<dbReference type="CDD" id="cd09294">
    <property type="entry name" value="SmpB"/>
    <property type="match status" value="1"/>
</dbReference>
<evidence type="ECO:0000256" key="2">
    <source>
        <dbReference type="ARBA" id="ARBA00022884"/>
    </source>
</evidence>
<dbReference type="AlphaFoldDB" id="A0A936K5U2"/>
<dbReference type="GO" id="GO:0003723">
    <property type="term" value="F:RNA binding"/>
    <property type="evidence" value="ECO:0007669"/>
    <property type="project" value="UniProtKB-UniRule"/>
</dbReference>
<dbReference type="NCBIfam" id="TIGR00086">
    <property type="entry name" value="smpB"/>
    <property type="match status" value="1"/>
</dbReference>
<dbReference type="PROSITE" id="PS01317">
    <property type="entry name" value="SSRP"/>
    <property type="match status" value="1"/>
</dbReference>
<dbReference type="SUPFAM" id="SSF74982">
    <property type="entry name" value="Small protein B (SmpB)"/>
    <property type="match status" value="1"/>
</dbReference>
<dbReference type="Gene3D" id="2.40.280.10">
    <property type="match status" value="1"/>
</dbReference>
<protein>
    <recommendedName>
        <fullName evidence="3">SsrA-binding protein</fullName>
    </recommendedName>
    <alternativeName>
        <fullName evidence="3">Small protein B</fullName>
    </alternativeName>
</protein>
<feature type="region of interest" description="Disordered" evidence="4">
    <location>
        <begin position="129"/>
        <end position="151"/>
    </location>
</feature>
<evidence type="ECO:0000256" key="4">
    <source>
        <dbReference type="SAM" id="MobiDB-lite"/>
    </source>
</evidence>